<evidence type="ECO:0000256" key="6">
    <source>
        <dbReference type="ARBA" id="ARBA00023170"/>
    </source>
</evidence>
<keyword evidence="2" id="KW-1003">Cell membrane</keyword>
<keyword evidence="5 8" id="KW-0472">Membrane</keyword>
<feature type="chain" id="PRO_5026684097" evidence="9">
    <location>
        <begin position="24"/>
        <end position="736"/>
    </location>
</feature>
<keyword evidence="4 8" id="KW-1133">Transmembrane helix</keyword>
<dbReference type="PANTHER" id="PTHR42643:SF40">
    <property type="entry name" value="IONOTROPIC RECEPTOR 41A-RELATED"/>
    <property type="match status" value="1"/>
</dbReference>
<evidence type="ECO:0000256" key="4">
    <source>
        <dbReference type="ARBA" id="ARBA00022989"/>
    </source>
</evidence>
<dbReference type="GO" id="GO:0005886">
    <property type="term" value="C:plasma membrane"/>
    <property type="evidence" value="ECO:0007669"/>
    <property type="project" value="UniProtKB-SubCell"/>
</dbReference>
<sequence length="736" mass="83134">MWPTHTQTHVTTLLQLLIQRYFAQFSSVLIVHDGRVDANSALQREYLEAVQLAFRNLSQQGRLIGLQWIDVSQLDGDGAGKGSCRSSNCGDSYNNTCADNMAYNDELELCVLRAVDIVTEGFITILSDTVRFLHARYFATRNAELRLKDKFYLFFCEHERPEELLSTEILQFYPHHLMVTPETLTAQQSDNPQGFPNKTKVNSKYTHQITNTAATTIPTKPTTTTTPLSTFATASPSAHRDINIQLWTQKFVGASGNLEALLLDAFLPNETFARNAELYPNKVNNLRGRTIRVGSVTYIPYVVANYVPAGKGDVDALNSSDYSRTISYLGSEAELMKSFCEVRNCHIRLEPYGADNWGYIYENESATGMLGDVYTQNVEVAIGCIYNWYNNITETSNIIARSSVAILGPAPAQFPAWRANIMPFSNALWIFLILTILLCAAVMYLIRFVASLLDKWLRGVKCEFQHLTAFGQATLDMFAVFIQQPSGPTSLNTFAARFFLAMILCATITLENTYSGQLKSILTVPLFTEAVDTMEKWSKTDWTWSAPSIVWIQTIDSSNIEKEQIMSDKFEVRDYDFLYNASFRSDYGLGIERLMSGSFSFGDYVTAPALETKIVSKDDLYFDWTRAVSIRGWPLMPLFDKHIRACVETGLFVHWERKIVAKYLNQQTQEIMLNLASGHINKLPPQKLTIENISGATFALFFGCLIASFVFMLELTAYYFNKFQGLCIQRNGKSEN</sequence>
<keyword evidence="6 10" id="KW-0675">Receptor</keyword>
<keyword evidence="7" id="KW-0325">Glycoprotein</keyword>
<evidence type="ECO:0000256" key="3">
    <source>
        <dbReference type="ARBA" id="ARBA00022692"/>
    </source>
</evidence>
<keyword evidence="3 8" id="KW-0812">Transmembrane</keyword>
<evidence type="ECO:0000313" key="10">
    <source>
        <dbReference type="EMBL" id="QKN21063.1"/>
    </source>
</evidence>
<dbReference type="Gene3D" id="1.10.287.70">
    <property type="match status" value="1"/>
</dbReference>
<organism evidence="10">
    <name type="scientific">Bactrocera correcta</name>
    <name type="common">Guava fruit fly</name>
    <name type="synonym">Chaetodacus correctus</name>
    <dbReference type="NCBI Taxonomy" id="47773"/>
    <lineage>
        <taxon>Eukaryota</taxon>
        <taxon>Metazoa</taxon>
        <taxon>Ecdysozoa</taxon>
        <taxon>Arthropoda</taxon>
        <taxon>Hexapoda</taxon>
        <taxon>Insecta</taxon>
        <taxon>Pterygota</taxon>
        <taxon>Neoptera</taxon>
        <taxon>Endopterygota</taxon>
        <taxon>Diptera</taxon>
        <taxon>Brachycera</taxon>
        <taxon>Muscomorpha</taxon>
        <taxon>Tephritoidea</taxon>
        <taxon>Tephritidae</taxon>
        <taxon>Bactrocera</taxon>
        <taxon>Bactrocera</taxon>
    </lineage>
</organism>
<keyword evidence="9" id="KW-0732">Signal</keyword>
<dbReference type="EMBL" id="MT474351">
    <property type="protein sequence ID" value="QKN21063.1"/>
    <property type="molecule type" value="mRNA"/>
</dbReference>
<dbReference type="Gene3D" id="3.40.190.10">
    <property type="entry name" value="Periplasmic binding protein-like II"/>
    <property type="match status" value="1"/>
</dbReference>
<feature type="transmembrane region" description="Helical" evidence="8">
    <location>
        <begin position="696"/>
        <end position="720"/>
    </location>
</feature>
<evidence type="ECO:0000256" key="7">
    <source>
        <dbReference type="ARBA" id="ARBA00023180"/>
    </source>
</evidence>
<proteinExistence type="evidence at transcript level"/>
<evidence type="ECO:0000256" key="8">
    <source>
        <dbReference type="SAM" id="Phobius"/>
    </source>
</evidence>
<name>A0A6M9TY74_BACCC</name>
<dbReference type="SUPFAM" id="SSF53850">
    <property type="entry name" value="Periplasmic binding protein-like II"/>
    <property type="match status" value="1"/>
</dbReference>
<evidence type="ECO:0000256" key="9">
    <source>
        <dbReference type="SAM" id="SignalP"/>
    </source>
</evidence>
<comment type="subcellular location">
    <subcellularLocation>
        <location evidence="1">Cell membrane</location>
        <topology evidence="1">Multi-pass membrane protein</topology>
    </subcellularLocation>
</comment>
<feature type="transmembrane region" description="Helical" evidence="8">
    <location>
        <begin position="428"/>
        <end position="450"/>
    </location>
</feature>
<dbReference type="InterPro" id="IPR052192">
    <property type="entry name" value="Insect_Ionotropic_Sensory_Rcpt"/>
</dbReference>
<reference evidence="10" key="1">
    <citation type="journal article" date="2020" name="Mol. Phylogenet. Evol.">
        <title>Analyses of chemosensory genes provide insight into the evolution of behavioral differences to phytochemicals in Bactrocera species.</title>
        <authorList>
            <person name="Wu Z."/>
            <person name="Cui Y."/>
            <person name="Ma J."/>
            <person name="Qu M."/>
            <person name="Lin J."/>
        </authorList>
    </citation>
    <scope>NUCLEOTIDE SEQUENCE</scope>
</reference>
<accession>A0A6M9TY74</accession>
<feature type="signal peptide" evidence="9">
    <location>
        <begin position="1"/>
        <end position="23"/>
    </location>
</feature>
<evidence type="ECO:0000256" key="2">
    <source>
        <dbReference type="ARBA" id="ARBA00022475"/>
    </source>
</evidence>
<dbReference type="PANTHER" id="PTHR42643">
    <property type="entry name" value="IONOTROPIC RECEPTOR 20A-RELATED"/>
    <property type="match status" value="1"/>
</dbReference>
<evidence type="ECO:0000256" key="5">
    <source>
        <dbReference type="ARBA" id="ARBA00023136"/>
    </source>
</evidence>
<protein>
    <submittedName>
        <fullName evidence="10">Ionotropic receptor</fullName>
    </submittedName>
</protein>
<evidence type="ECO:0000256" key="1">
    <source>
        <dbReference type="ARBA" id="ARBA00004651"/>
    </source>
</evidence>
<dbReference type="AlphaFoldDB" id="A0A6M9TY74"/>
<gene>
    <name evidence="10" type="primary">IR92a</name>
</gene>